<evidence type="ECO:0000259" key="6">
    <source>
        <dbReference type="PROSITE" id="PS50045"/>
    </source>
</evidence>
<dbReference type="PROSITE" id="PS50045">
    <property type="entry name" value="SIGMA54_INTERACT_4"/>
    <property type="match status" value="1"/>
</dbReference>
<sequence>MKIYDIMKPWEGEWIPERGIDLNSDIQTLRAVDLDIYGARADVTDQEGRKVGEVDIDILKYLVDISTSQVLDSILDKFQEGVIAIDARGRIFYLNHAYSKILDIPIRKIIGKNIRQAEPGAEIINVLETGIPITKQKQYIKTLDKYVSPKIYPMKENGQIIGAVSIFKDTTKEVKLKEEVVKANEIAMNFKRQIEAQQELSKLEIVGKSTEYLKTVSQALIVAKTEASVLIKGENGSGKEVIAKMIHMNSGRKDHPMITVNCAAIPENLIESEFFGYEGGAFTGAKAKGQMGKFELANGGTLFLDEIGDMPFSMQAKLLRVLQTGEIEKIGRQKNVPVNVRLIAATNQPLEDMVAEKKFRQDLYFRLNIVEINVPSLRQRREDIGLFANYYLQKYNQQYQKSVALSPEVLSFFYSYSWPGNVRELQNCVEYAVIMCTEDSFGLEYLPPHMLQPAPSKEGEGAYRGESLKKAVSTFEKAVILDAMGKFKGNRNEVMQALGLSRRTFYRKLKEYEINCDKK</sequence>
<dbReference type="Gene3D" id="3.40.50.300">
    <property type="entry name" value="P-loop containing nucleotide triphosphate hydrolases"/>
    <property type="match status" value="1"/>
</dbReference>
<evidence type="ECO:0000313" key="9">
    <source>
        <dbReference type="Proteomes" id="UP000287601"/>
    </source>
</evidence>
<dbReference type="PROSITE" id="PS00688">
    <property type="entry name" value="SIGMA54_INTERACT_3"/>
    <property type="match status" value="1"/>
</dbReference>
<dbReference type="GO" id="GO:0043565">
    <property type="term" value="F:sequence-specific DNA binding"/>
    <property type="evidence" value="ECO:0007669"/>
    <property type="project" value="InterPro"/>
</dbReference>
<dbReference type="PANTHER" id="PTHR32071:SF57">
    <property type="entry name" value="C4-DICARBOXYLATE TRANSPORT TRANSCRIPTIONAL REGULATORY PROTEIN DCTD"/>
    <property type="match status" value="1"/>
</dbReference>
<dbReference type="CDD" id="cd00009">
    <property type="entry name" value="AAA"/>
    <property type="match status" value="1"/>
</dbReference>
<dbReference type="GO" id="GO:0006355">
    <property type="term" value="P:regulation of DNA-templated transcription"/>
    <property type="evidence" value="ECO:0007669"/>
    <property type="project" value="InterPro"/>
</dbReference>
<dbReference type="SUPFAM" id="SSF55785">
    <property type="entry name" value="PYP-like sensor domain (PAS domain)"/>
    <property type="match status" value="1"/>
</dbReference>
<evidence type="ECO:0000256" key="5">
    <source>
        <dbReference type="ARBA" id="ARBA00023163"/>
    </source>
</evidence>
<dbReference type="InterPro" id="IPR027417">
    <property type="entry name" value="P-loop_NTPase"/>
</dbReference>
<dbReference type="Pfam" id="PF02954">
    <property type="entry name" value="HTH_8"/>
    <property type="match status" value="1"/>
</dbReference>
<keyword evidence="5" id="KW-0804">Transcription</keyword>
<dbReference type="SUPFAM" id="SSF52540">
    <property type="entry name" value="P-loop containing nucleoside triphosphate hydrolases"/>
    <property type="match status" value="1"/>
</dbReference>
<dbReference type="Pfam" id="PF00989">
    <property type="entry name" value="PAS"/>
    <property type="match status" value="1"/>
</dbReference>
<dbReference type="InterPro" id="IPR058031">
    <property type="entry name" value="AAA_lid_NorR"/>
</dbReference>
<organism evidence="8 9">
    <name type="scientific">Aminipila luticellarii</name>
    <dbReference type="NCBI Taxonomy" id="2507160"/>
    <lineage>
        <taxon>Bacteria</taxon>
        <taxon>Bacillati</taxon>
        <taxon>Bacillota</taxon>
        <taxon>Clostridia</taxon>
        <taxon>Peptostreptococcales</taxon>
        <taxon>Anaerovoracaceae</taxon>
        <taxon>Aminipila</taxon>
    </lineage>
</organism>
<evidence type="ECO:0000259" key="7">
    <source>
        <dbReference type="PROSITE" id="PS50112"/>
    </source>
</evidence>
<dbReference type="InterPro" id="IPR002078">
    <property type="entry name" value="Sigma_54_int"/>
</dbReference>
<dbReference type="PRINTS" id="PR01590">
    <property type="entry name" value="HTHFIS"/>
</dbReference>
<dbReference type="InterPro" id="IPR002197">
    <property type="entry name" value="HTH_Fis"/>
</dbReference>
<keyword evidence="2" id="KW-0067">ATP-binding</keyword>
<dbReference type="RefSeq" id="WP_128744995.1">
    <property type="nucleotide sequence ID" value="NZ_CP035281.1"/>
</dbReference>
<dbReference type="PANTHER" id="PTHR32071">
    <property type="entry name" value="TRANSCRIPTIONAL REGULATORY PROTEIN"/>
    <property type="match status" value="1"/>
</dbReference>
<dbReference type="SMART" id="SM00091">
    <property type="entry name" value="PAS"/>
    <property type="match status" value="1"/>
</dbReference>
<dbReference type="PROSITE" id="PS00676">
    <property type="entry name" value="SIGMA54_INTERACT_2"/>
    <property type="match status" value="1"/>
</dbReference>
<dbReference type="PROSITE" id="PS50112">
    <property type="entry name" value="PAS"/>
    <property type="match status" value="1"/>
</dbReference>
<gene>
    <name evidence="8" type="ORF">EQM06_03360</name>
</gene>
<evidence type="ECO:0000256" key="1">
    <source>
        <dbReference type="ARBA" id="ARBA00022741"/>
    </source>
</evidence>
<dbReference type="InterPro" id="IPR003593">
    <property type="entry name" value="AAA+_ATPase"/>
</dbReference>
<keyword evidence="4" id="KW-0238">DNA-binding</keyword>
<feature type="domain" description="Sigma-54 factor interaction" evidence="6">
    <location>
        <begin position="205"/>
        <end position="434"/>
    </location>
</feature>
<evidence type="ECO:0000313" key="8">
    <source>
        <dbReference type="EMBL" id="QAT42345.1"/>
    </source>
</evidence>
<dbReference type="Pfam" id="PF00158">
    <property type="entry name" value="Sigma54_activat"/>
    <property type="match status" value="1"/>
</dbReference>
<protein>
    <submittedName>
        <fullName evidence="8">PAS domain-containing protein</fullName>
    </submittedName>
</protein>
<dbReference type="SUPFAM" id="SSF46689">
    <property type="entry name" value="Homeodomain-like"/>
    <property type="match status" value="1"/>
</dbReference>
<accession>A0A410PTT9</accession>
<dbReference type="InterPro" id="IPR025943">
    <property type="entry name" value="Sigma_54_int_dom_ATP-bd_2"/>
</dbReference>
<reference evidence="8 9" key="1">
    <citation type="submission" date="2019-01" db="EMBL/GenBank/DDBJ databases">
        <title>Draft genomes of a novel of Aminipila strains.</title>
        <authorList>
            <person name="Ma S."/>
        </authorList>
    </citation>
    <scope>NUCLEOTIDE SEQUENCE [LARGE SCALE GENOMIC DNA]</scope>
    <source>
        <strain evidence="9">JN-39</strain>
    </source>
</reference>
<dbReference type="Gene3D" id="1.10.8.60">
    <property type="match status" value="1"/>
</dbReference>
<dbReference type="AlphaFoldDB" id="A0A410PTT9"/>
<dbReference type="InterPro" id="IPR025944">
    <property type="entry name" value="Sigma_54_int_dom_CS"/>
</dbReference>
<dbReference type="SMART" id="SM00382">
    <property type="entry name" value="AAA"/>
    <property type="match status" value="1"/>
</dbReference>
<keyword evidence="3" id="KW-0805">Transcription regulation</keyword>
<keyword evidence="9" id="KW-1185">Reference proteome</keyword>
<dbReference type="KEGG" id="amij:EQM06_03360"/>
<dbReference type="Proteomes" id="UP000287601">
    <property type="component" value="Chromosome"/>
</dbReference>
<dbReference type="InterPro" id="IPR013767">
    <property type="entry name" value="PAS_fold"/>
</dbReference>
<dbReference type="EMBL" id="CP035281">
    <property type="protein sequence ID" value="QAT42345.1"/>
    <property type="molecule type" value="Genomic_DNA"/>
</dbReference>
<feature type="domain" description="PAS" evidence="7">
    <location>
        <begin position="67"/>
        <end position="113"/>
    </location>
</feature>
<dbReference type="InterPro" id="IPR009057">
    <property type="entry name" value="Homeodomain-like_sf"/>
</dbReference>
<proteinExistence type="predicted"/>
<dbReference type="CDD" id="cd00130">
    <property type="entry name" value="PAS"/>
    <property type="match status" value="1"/>
</dbReference>
<dbReference type="Pfam" id="PF25601">
    <property type="entry name" value="AAA_lid_14"/>
    <property type="match status" value="1"/>
</dbReference>
<dbReference type="OrthoDB" id="1672268at2"/>
<dbReference type="InterPro" id="IPR035965">
    <property type="entry name" value="PAS-like_dom_sf"/>
</dbReference>
<evidence type="ECO:0000256" key="4">
    <source>
        <dbReference type="ARBA" id="ARBA00023125"/>
    </source>
</evidence>
<evidence type="ECO:0000256" key="2">
    <source>
        <dbReference type="ARBA" id="ARBA00022840"/>
    </source>
</evidence>
<dbReference type="GO" id="GO:0005524">
    <property type="term" value="F:ATP binding"/>
    <property type="evidence" value="ECO:0007669"/>
    <property type="project" value="UniProtKB-KW"/>
</dbReference>
<dbReference type="FunFam" id="3.40.50.300:FF:000006">
    <property type="entry name" value="DNA-binding transcriptional regulator NtrC"/>
    <property type="match status" value="1"/>
</dbReference>
<name>A0A410PTT9_9FIRM</name>
<dbReference type="InterPro" id="IPR000014">
    <property type="entry name" value="PAS"/>
</dbReference>
<dbReference type="Gene3D" id="3.30.450.20">
    <property type="entry name" value="PAS domain"/>
    <property type="match status" value="1"/>
</dbReference>
<keyword evidence="1" id="KW-0547">Nucleotide-binding</keyword>
<evidence type="ECO:0000256" key="3">
    <source>
        <dbReference type="ARBA" id="ARBA00023015"/>
    </source>
</evidence>
<dbReference type="Gene3D" id="1.10.10.60">
    <property type="entry name" value="Homeodomain-like"/>
    <property type="match status" value="1"/>
</dbReference>